<gene>
    <name evidence="1" type="ORF">ENY07_03470</name>
</gene>
<sequence>MNSHSRFSEAVSQKLSYYVYRLIDPRNGETFYVGKGLGNRVFAHVKGDKVELGSDADPLTDKLQRIRDIRRDGFDVIHVIHRHGMDSDTAFEVEAALIDAYPEASNLVGGHASDERGLMHAKQIIERYEAKEIVFHHSALLINIRSSAAERDSIYEAVRYAWKLDPNKARQAELVLAVDQGLVVGVFIAEKWLAATMDNFPGTAVDRPGRWGFVGNEAPESLARLYMRRRVPDHMRKRGAANPIRYADTQSALGKLPSEAQA</sequence>
<dbReference type="AlphaFoldDB" id="A0A8J4HAK2"/>
<protein>
    <recommendedName>
        <fullName evidence="2">GIY-YIG domain-containing protein</fullName>
    </recommendedName>
</protein>
<organism evidence="1">
    <name type="scientific">Acidicaldus sp</name>
    <dbReference type="NCBI Taxonomy" id="1872105"/>
    <lineage>
        <taxon>Bacteria</taxon>
        <taxon>Pseudomonadati</taxon>
        <taxon>Pseudomonadota</taxon>
        <taxon>Alphaproteobacteria</taxon>
        <taxon>Acetobacterales</taxon>
        <taxon>Acetobacteraceae</taxon>
        <taxon>Acidicaldus</taxon>
    </lineage>
</organism>
<reference evidence="1" key="1">
    <citation type="journal article" date="2020" name="mSystems">
        <title>Genome- and Community-Level Interaction Insights into Carbon Utilization and Element Cycling Functions of Hydrothermarchaeota in Hydrothermal Sediment.</title>
        <authorList>
            <person name="Zhou Z."/>
            <person name="Liu Y."/>
            <person name="Xu W."/>
            <person name="Pan J."/>
            <person name="Luo Z.H."/>
            <person name="Li M."/>
        </authorList>
    </citation>
    <scope>NUCLEOTIDE SEQUENCE</scope>
    <source>
        <strain evidence="1">SpSt-997</strain>
    </source>
</reference>
<dbReference type="EMBL" id="DTQM01000067">
    <property type="protein sequence ID" value="HGC42270.1"/>
    <property type="molecule type" value="Genomic_DNA"/>
</dbReference>
<dbReference type="CDD" id="cd10440">
    <property type="entry name" value="GIY-YIG_COG3680"/>
    <property type="match status" value="1"/>
</dbReference>
<evidence type="ECO:0008006" key="2">
    <source>
        <dbReference type="Google" id="ProtNLM"/>
    </source>
</evidence>
<dbReference type="Pfam" id="PF22945">
    <property type="entry name" value="LEM-3_GIY-YIG"/>
    <property type="match status" value="1"/>
</dbReference>
<accession>A0A8J4HAK2</accession>
<comment type="caution">
    <text evidence="1">The sequence shown here is derived from an EMBL/GenBank/DDBJ whole genome shotgun (WGS) entry which is preliminary data.</text>
</comment>
<evidence type="ECO:0000313" key="1">
    <source>
        <dbReference type="EMBL" id="HGC42270.1"/>
    </source>
</evidence>
<name>A0A8J4HAK2_9PROT</name>
<proteinExistence type="predicted"/>